<reference evidence="1" key="2">
    <citation type="submission" date="2023-05" db="EMBL/GenBank/DDBJ databases">
        <authorList>
            <consortium name="Lawrence Berkeley National Laboratory"/>
            <person name="Steindorff A."/>
            <person name="Hensen N."/>
            <person name="Bonometti L."/>
            <person name="Westerberg I."/>
            <person name="Brannstrom I.O."/>
            <person name="Guillou S."/>
            <person name="Cros-Aarteil S."/>
            <person name="Calhoun S."/>
            <person name="Haridas S."/>
            <person name="Kuo A."/>
            <person name="Mondo S."/>
            <person name="Pangilinan J."/>
            <person name="Riley R."/>
            <person name="Labutti K."/>
            <person name="Andreopoulos B."/>
            <person name="Lipzen A."/>
            <person name="Chen C."/>
            <person name="Yanf M."/>
            <person name="Daum C."/>
            <person name="Ng V."/>
            <person name="Clum A."/>
            <person name="Ohm R."/>
            <person name="Martin F."/>
            <person name="Silar P."/>
            <person name="Natvig D."/>
            <person name="Lalanne C."/>
            <person name="Gautier V."/>
            <person name="Ament-Velasquez S.L."/>
            <person name="Kruys A."/>
            <person name="Hutchinson M.I."/>
            <person name="Powell A.J."/>
            <person name="Barry K."/>
            <person name="Miller A.N."/>
            <person name="Grigoriev I.V."/>
            <person name="Debuchy R."/>
            <person name="Gladieux P."/>
            <person name="Thoren M.H."/>
            <person name="Johannesson H."/>
        </authorList>
    </citation>
    <scope>NUCLEOTIDE SEQUENCE</scope>
    <source>
        <strain evidence="1">CBS 315.58</strain>
    </source>
</reference>
<evidence type="ECO:0008006" key="3">
    <source>
        <dbReference type="Google" id="ProtNLM"/>
    </source>
</evidence>
<reference evidence="1" key="1">
    <citation type="journal article" date="2023" name="Mol. Phylogenet. Evol.">
        <title>Genome-scale phylogeny and comparative genomics of the fungal order Sordariales.</title>
        <authorList>
            <person name="Hensen N."/>
            <person name="Bonometti L."/>
            <person name="Westerberg I."/>
            <person name="Brannstrom I.O."/>
            <person name="Guillou S."/>
            <person name="Cros-Aarteil S."/>
            <person name="Calhoun S."/>
            <person name="Haridas S."/>
            <person name="Kuo A."/>
            <person name="Mondo S."/>
            <person name="Pangilinan J."/>
            <person name="Riley R."/>
            <person name="LaButti K."/>
            <person name="Andreopoulos B."/>
            <person name="Lipzen A."/>
            <person name="Chen C."/>
            <person name="Yan M."/>
            <person name="Daum C."/>
            <person name="Ng V."/>
            <person name="Clum A."/>
            <person name="Steindorff A."/>
            <person name="Ohm R.A."/>
            <person name="Martin F."/>
            <person name="Silar P."/>
            <person name="Natvig D.O."/>
            <person name="Lalanne C."/>
            <person name="Gautier V."/>
            <person name="Ament-Velasquez S.L."/>
            <person name="Kruys A."/>
            <person name="Hutchinson M.I."/>
            <person name="Powell A.J."/>
            <person name="Barry K."/>
            <person name="Miller A.N."/>
            <person name="Grigoriev I.V."/>
            <person name="Debuchy R."/>
            <person name="Gladieux P."/>
            <person name="Hiltunen Thoren M."/>
            <person name="Johannesson H."/>
        </authorList>
    </citation>
    <scope>NUCLEOTIDE SEQUENCE</scope>
    <source>
        <strain evidence="1">CBS 315.58</strain>
    </source>
</reference>
<name>A0AAN7ATE9_9PEZI</name>
<keyword evidence="2" id="KW-1185">Reference proteome</keyword>
<dbReference type="EMBL" id="MU863954">
    <property type="protein sequence ID" value="KAK4197932.1"/>
    <property type="molecule type" value="Genomic_DNA"/>
</dbReference>
<dbReference type="PANTHER" id="PTHR24148:SF64">
    <property type="entry name" value="HETEROKARYON INCOMPATIBILITY DOMAIN-CONTAINING PROTEIN"/>
    <property type="match status" value="1"/>
</dbReference>
<dbReference type="InterPro" id="IPR052895">
    <property type="entry name" value="HetReg/Transcr_Mod"/>
</dbReference>
<evidence type="ECO:0000313" key="1">
    <source>
        <dbReference type="EMBL" id="KAK4197932.1"/>
    </source>
</evidence>
<accession>A0AAN7ATE9</accession>
<organism evidence="1 2">
    <name type="scientific">Triangularia verruculosa</name>
    <dbReference type="NCBI Taxonomy" id="2587418"/>
    <lineage>
        <taxon>Eukaryota</taxon>
        <taxon>Fungi</taxon>
        <taxon>Dikarya</taxon>
        <taxon>Ascomycota</taxon>
        <taxon>Pezizomycotina</taxon>
        <taxon>Sordariomycetes</taxon>
        <taxon>Sordariomycetidae</taxon>
        <taxon>Sordariales</taxon>
        <taxon>Podosporaceae</taxon>
        <taxon>Triangularia</taxon>
    </lineage>
</organism>
<dbReference type="Proteomes" id="UP001303160">
    <property type="component" value="Unassembled WGS sequence"/>
</dbReference>
<gene>
    <name evidence="1" type="ORF">QBC40DRAFT_267209</name>
</gene>
<proteinExistence type="predicted"/>
<comment type="caution">
    <text evidence="1">The sequence shown here is derived from an EMBL/GenBank/DDBJ whole genome shotgun (WGS) entry which is preliminary data.</text>
</comment>
<dbReference type="AlphaFoldDB" id="A0AAN7ATE9"/>
<protein>
    <recommendedName>
        <fullName evidence="3">Heterokaryon incompatibility domain-containing protein</fullName>
    </recommendedName>
</protein>
<dbReference type="PANTHER" id="PTHR24148">
    <property type="entry name" value="ANKYRIN REPEAT DOMAIN-CONTAINING PROTEIN 39 HOMOLOG-RELATED"/>
    <property type="match status" value="1"/>
</dbReference>
<evidence type="ECO:0000313" key="2">
    <source>
        <dbReference type="Proteomes" id="UP001303160"/>
    </source>
</evidence>
<sequence>MPAIDSPPPKPLRTDYQKTGDKFTYSELNPGEVRLLTLFPRVRQGQSGENDPSKNATIACKVEVFRLGDIHGHYDTLSYAWGDREERTITVNGNADFKIRKNLLGNLPENVKTTDALDLLNLLATCAAEQNGGQDKHLTDIGRFSVALGKRTNVAETHTSHFEAVKELFKLEWWRRTWVIQELALPPEIQLLVDDKELCYLTLKNAVEGLARHSMMDCCKGHRLGLSGLGFETIVTIEERIGSMVFIRQQRVEGTPTSFTELRRRLCGSEVSWKRDSFYGFFGIATTTVQVTDPRTDEVTSKLIFEPSYTSSVRTALSQAVFGCLRYEDDGVELLLGERLFRTQNPHVTSHVPTWVSDACFCTFPERWALMERRRLSMYASFCENADLGEMRKRFLEGLTMSKNCLLTTKSRRVAAIGKLGAVLVDEDQRSRVPSILLSWMEMAEIGDKWDWVDHAQLNGRKNAFWRTMINDSADNDGVRLSYRRPTIDPVGKEKSDFEKLRALWLALEVICNLKLDRSTQMSQGGQAAPEQQLPSSRAAGVEPSELHDLVVYMQPKLVYRLLACLWERRLFLTNDDSKPFGLCPKNALEGDEIHIIPGCPAPFILRPLHEPGSKKYVKVGDRATDGLPQYLVVGNGYFHGFMGGDHDKKLKEEEYQKIVLH</sequence>